<proteinExistence type="predicted"/>
<dbReference type="Proteomes" id="UP000421791">
    <property type="component" value="Unassembled WGS sequence"/>
</dbReference>
<reference evidence="4 5" key="1">
    <citation type="journal article" date="2019" name="Nat. Med.">
        <title>A library of human gut bacterial isolates paired with longitudinal multiomics data enables mechanistic microbiome research.</title>
        <authorList>
            <person name="Poyet M."/>
            <person name="Groussin M."/>
            <person name="Gibbons S.M."/>
            <person name="Avila-Pacheco J."/>
            <person name="Jiang X."/>
            <person name="Kearney S.M."/>
            <person name="Perrotta A.R."/>
            <person name="Berdy B."/>
            <person name="Zhao S."/>
            <person name="Lieberman T.D."/>
            <person name="Swanson P.K."/>
            <person name="Smith M."/>
            <person name="Roesemann S."/>
            <person name="Alexander J.E."/>
            <person name="Rich S.A."/>
            <person name="Livny J."/>
            <person name="Vlamakis H."/>
            <person name="Clish C."/>
            <person name="Bullock K."/>
            <person name="Deik A."/>
            <person name="Scott J."/>
            <person name="Pierce K.A."/>
            <person name="Xavier R.J."/>
            <person name="Alm E.J."/>
        </authorList>
    </citation>
    <scope>NUCLEOTIDE SEQUENCE [LARGE SCALE GENOMIC DNA]</scope>
    <source>
        <strain evidence="3 5">BIOML-A2</strain>
        <strain evidence="2 4">BIOML-A6</strain>
    </source>
</reference>
<feature type="chain" id="PRO_5044658738" evidence="1">
    <location>
        <begin position="20"/>
        <end position="181"/>
    </location>
</feature>
<dbReference type="Proteomes" id="UP000440198">
    <property type="component" value="Unassembled WGS sequence"/>
</dbReference>
<dbReference type="RefSeq" id="WP_007751000.1">
    <property type="nucleotide sequence ID" value="NZ_CATXTD010000001.1"/>
</dbReference>
<dbReference type="AlphaFoldDB" id="A0A7J4YTQ9"/>
<dbReference type="EMBL" id="VWAG01000003">
    <property type="protein sequence ID" value="KAA5259697.1"/>
    <property type="molecule type" value="Genomic_DNA"/>
</dbReference>
<accession>A0A7J4YTQ9</accession>
<dbReference type="EMBL" id="VWAK01000002">
    <property type="protein sequence ID" value="KAA5232743.1"/>
    <property type="molecule type" value="Genomic_DNA"/>
</dbReference>
<evidence type="ECO:0000313" key="5">
    <source>
        <dbReference type="Proteomes" id="UP000440198"/>
    </source>
</evidence>
<sequence>MKIYVICIGLLLSCLTITAQTNYYNVDRTFVENGYTYQCDVLKGAKFVRLYNKENKFTYVEQIDKNTKDMISIKENMQEKQLEDDSWTKQKCYSIINGAFSSTEKQRIKDWEFTVMLYVDPDTGKVSEVGFQFFSNTPYGFIPVSVFRQIEVELKKNIWFVPTQQGKRRNYILVGWLHEVK</sequence>
<gene>
    <name evidence="3" type="ORF">F2Z09_02695</name>
    <name evidence="2" type="ORF">F2Z22_01830</name>
</gene>
<name>A0A7J4YTQ9_9BACE</name>
<comment type="caution">
    <text evidence="2">The sequence shown here is derived from an EMBL/GenBank/DDBJ whole genome shotgun (WGS) entry which is preliminary data.</text>
</comment>
<evidence type="ECO:0000256" key="1">
    <source>
        <dbReference type="SAM" id="SignalP"/>
    </source>
</evidence>
<evidence type="ECO:0000313" key="4">
    <source>
        <dbReference type="Proteomes" id="UP000421791"/>
    </source>
</evidence>
<evidence type="ECO:0000313" key="3">
    <source>
        <dbReference type="EMBL" id="KAA5259697.1"/>
    </source>
</evidence>
<dbReference type="Pfam" id="PF16446">
    <property type="entry name" value="DUF5043"/>
    <property type="match status" value="1"/>
</dbReference>
<dbReference type="GeneID" id="92989159"/>
<dbReference type="InterPro" id="IPR032242">
    <property type="entry name" value="DUF5043"/>
</dbReference>
<organism evidence="2 4">
    <name type="scientific">Bacteroides finegoldii</name>
    <dbReference type="NCBI Taxonomy" id="338188"/>
    <lineage>
        <taxon>Bacteria</taxon>
        <taxon>Pseudomonadati</taxon>
        <taxon>Bacteroidota</taxon>
        <taxon>Bacteroidia</taxon>
        <taxon>Bacteroidales</taxon>
        <taxon>Bacteroidaceae</taxon>
        <taxon>Bacteroides</taxon>
    </lineage>
</organism>
<feature type="signal peptide" evidence="1">
    <location>
        <begin position="1"/>
        <end position="19"/>
    </location>
</feature>
<protein>
    <submittedName>
        <fullName evidence="2">DUF5043 domain-containing protein</fullName>
    </submittedName>
</protein>
<keyword evidence="5" id="KW-1185">Reference proteome</keyword>
<keyword evidence="1" id="KW-0732">Signal</keyword>
<evidence type="ECO:0000313" key="2">
    <source>
        <dbReference type="EMBL" id="KAA5232743.1"/>
    </source>
</evidence>